<gene>
    <name evidence="1" type="ORF">ACFO5X_20760</name>
</gene>
<name>A0ABV9KLY8_9RHOB</name>
<sequence length="254" mass="27955">MSRGTAQISDRGFEYIPYEFQYSLGIAALPGHAVHRVWFPAEMPLEKGFAWIEAHLKRLGLPTTAFAACELRSKAPYTPEEFRAFNEAYAATLRRWGCFDGDSNPVARSNVCPELNGPEDTCLHAFCYVAPTQCQGPRTFVIAGGAETLDSGTTPQERIVAFNDVSPAGLALKTAQTISAISDRLDAFKLGWADCGTVQTYTVHETPVATLSRLAAMGGGRAGFSWQYCRPPVRYVEYEMDCRRVATDTMAQNF</sequence>
<reference evidence="2" key="1">
    <citation type="journal article" date="2019" name="Int. J. Syst. Evol. Microbiol.">
        <title>The Global Catalogue of Microorganisms (GCM) 10K type strain sequencing project: providing services to taxonomists for standard genome sequencing and annotation.</title>
        <authorList>
            <consortium name="The Broad Institute Genomics Platform"/>
            <consortium name="The Broad Institute Genome Sequencing Center for Infectious Disease"/>
            <person name="Wu L."/>
            <person name="Ma J."/>
        </authorList>
    </citation>
    <scope>NUCLEOTIDE SEQUENCE [LARGE SCALE GENOMIC DNA]</scope>
    <source>
        <strain evidence="2">CGMCC 4.7283</strain>
    </source>
</reference>
<organism evidence="1 2">
    <name type="scientific">Seohaeicola nanhaiensis</name>
    <dbReference type="NCBI Taxonomy" id="1387282"/>
    <lineage>
        <taxon>Bacteria</taxon>
        <taxon>Pseudomonadati</taxon>
        <taxon>Pseudomonadota</taxon>
        <taxon>Alphaproteobacteria</taxon>
        <taxon>Rhodobacterales</taxon>
        <taxon>Roseobacteraceae</taxon>
        <taxon>Seohaeicola</taxon>
    </lineage>
</organism>
<evidence type="ECO:0000313" key="1">
    <source>
        <dbReference type="EMBL" id="MFC4670993.1"/>
    </source>
</evidence>
<keyword evidence="2" id="KW-1185">Reference proteome</keyword>
<comment type="caution">
    <text evidence="1">The sequence shown here is derived from an EMBL/GenBank/DDBJ whole genome shotgun (WGS) entry which is preliminary data.</text>
</comment>
<dbReference type="Proteomes" id="UP001595973">
    <property type="component" value="Unassembled WGS sequence"/>
</dbReference>
<dbReference type="RefSeq" id="WP_380720755.1">
    <property type="nucleotide sequence ID" value="NZ_JBHSGI010000031.1"/>
</dbReference>
<evidence type="ECO:0000313" key="2">
    <source>
        <dbReference type="Proteomes" id="UP001595973"/>
    </source>
</evidence>
<evidence type="ECO:0008006" key="3">
    <source>
        <dbReference type="Google" id="ProtNLM"/>
    </source>
</evidence>
<accession>A0ABV9KLY8</accession>
<protein>
    <recommendedName>
        <fullName evidence="3">RidA family protein</fullName>
    </recommendedName>
</protein>
<proteinExistence type="predicted"/>
<dbReference type="EMBL" id="JBHSGI010000031">
    <property type="protein sequence ID" value="MFC4670993.1"/>
    <property type="molecule type" value="Genomic_DNA"/>
</dbReference>